<keyword evidence="11" id="KW-0460">Magnesium</keyword>
<dbReference type="NCBIfam" id="TIGR00679">
    <property type="entry name" value="hpr-ser"/>
    <property type="match status" value="1"/>
</dbReference>
<evidence type="ECO:0000256" key="1">
    <source>
        <dbReference type="ARBA" id="ARBA00001120"/>
    </source>
</evidence>
<feature type="active site" evidence="11">
    <location>
        <position position="170"/>
    </location>
</feature>
<dbReference type="InterPro" id="IPR028979">
    <property type="entry name" value="Ser_kin/Pase_Hpr-like_N_sf"/>
</dbReference>
<evidence type="ECO:0000256" key="2">
    <source>
        <dbReference type="ARBA" id="ARBA00006883"/>
    </source>
</evidence>
<dbReference type="GO" id="GO:0004674">
    <property type="term" value="F:protein serine/threonine kinase activity"/>
    <property type="evidence" value="ECO:0007669"/>
    <property type="project" value="UniProtKB-KW"/>
</dbReference>
<comment type="similarity">
    <text evidence="2 11">Belongs to the HPrK/P family.</text>
</comment>
<feature type="region of interest" description="Important for the catalytic mechanism of dephosphorylation" evidence="11">
    <location>
        <begin position="275"/>
        <end position="280"/>
    </location>
</feature>
<gene>
    <name evidence="11 14" type="primary">hprK</name>
    <name evidence="14" type="ORF">DF168_00615</name>
</gene>
<sequence>MKPRPKIVNSISVEDFYNSFKEPLRLKLVAGQEGMKSVIRDRSVNRPSLCLAGSFKHFGAKRVQLFGAGDMGFMRELSQERQQEILHEMVARKIPCIIVSRNLVPSHVMFQVANKHGVPLLRSALTSHEFTTNAVLLMEDKFAPCSSEHGTMMDVKGIGTLIRGGSGIGKSECALGLIEKGHSLVADDLVYIRLIKEIGLMARSSDLNRGYMECRGLGIINVADIFGVRAIRLEKKIDLVVSLIEWESDMAEERTGLDQSFYKILGTGVPEIQLTVRPGRDLAHLVEIAAMVHALKGIGHHGAQEFNDQLMQRMIKV</sequence>
<dbReference type="Gene3D" id="3.40.1390.20">
    <property type="entry name" value="HprK N-terminal domain-like"/>
    <property type="match status" value="1"/>
</dbReference>
<keyword evidence="4 11" id="KW-0723">Serine/threonine-protein kinase</keyword>
<evidence type="ECO:0000256" key="10">
    <source>
        <dbReference type="ARBA" id="ARBA00047657"/>
    </source>
</evidence>
<reference evidence="14 15" key="1">
    <citation type="submission" date="2018-06" db="EMBL/GenBank/DDBJ databases">
        <title>Draft Genome Sequence of a Novel Marine Bacterium Related to the Verrucomicrobia.</title>
        <authorList>
            <person name="Vosseberg J."/>
            <person name="Martijn J."/>
            <person name="Ettema T.J.G."/>
        </authorList>
    </citation>
    <scope>NUCLEOTIDE SEQUENCE [LARGE SCALE GENOMIC DNA]</scope>
    <source>
        <strain evidence="14">TARA_B100001123</strain>
    </source>
</reference>
<organism evidence="14 15">
    <name type="scientific">Candidatus Moanibacter tarae</name>
    <dbReference type="NCBI Taxonomy" id="2200854"/>
    <lineage>
        <taxon>Bacteria</taxon>
        <taxon>Pseudomonadati</taxon>
        <taxon>Verrucomicrobiota</taxon>
        <taxon>Opitutia</taxon>
        <taxon>Puniceicoccales</taxon>
        <taxon>Puniceicoccales incertae sedis</taxon>
        <taxon>Candidatus Moanibacter</taxon>
    </lineage>
</organism>
<feature type="binding site" evidence="11">
    <location>
        <position position="171"/>
    </location>
    <ligand>
        <name>Mg(2+)</name>
        <dbReference type="ChEBI" id="CHEBI:18420"/>
    </ligand>
</feature>
<keyword evidence="9 11" id="KW-0511">Multifunctional enzyme</keyword>
<evidence type="ECO:0000313" key="15">
    <source>
        <dbReference type="Proteomes" id="UP000247465"/>
    </source>
</evidence>
<feature type="binding site" evidence="11">
    <location>
        <position position="213"/>
    </location>
    <ligand>
        <name>Mg(2+)</name>
        <dbReference type="ChEBI" id="CHEBI:18420"/>
    </ligand>
</feature>
<dbReference type="GO" id="GO:0000287">
    <property type="term" value="F:magnesium ion binding"/>
    <property type="evidence" value="ECO:0007669"/>
    <property type="project" value="UniProtKB-UniRule"/>
</dbReference>
<feature type="domain" description="HPr(Ser) kinase/phosphorylase N-terminal" evidence="12">
    <location>
        <begin position="11"/>
        <end position="133"/>
    </location>
</feature>
<dbReference type="HAMAP" id="MF_01249">
    <property type="entry name" value="HPr_kinase"/>
    <property type="match status" value="1"/>
</dbReference>
<feature type="binding site" evidence="11">
    <location>
        <begin position="164"/>
        <end position="171"/>
    </location>
    <ligand>
        <name>ATP</name>
        <dbReference type="ChEBI" id="CHEBI:30616"/>
    </ligand>
</feature>
<evidence type="ECO:0000313" key="14">
    <source>
        <dbReference type="EMBL" id="AWT59426.1"/>
    </source>
</evidence>
<comment type="function">
    <text evidence="11">Catalyzes the ATP- as well as the pyrophosphate-dependent phosphorylation of a specific serine residue in HPr, a phosphocarrier protein of the phosphoenolpyruvate-dependent sugar phosphotransferase system (PTS). HprK/P also catalyzes the pyrophosphate-producing, inorganic phosphate-dependent dephosphorylation (phosphorolysis) of seryl-phosphorylated HPr (P-Ser-HPr).</text>
</comment>
<dbReference type="PANTHER" id="PTHR30305:SF1">
    <property type="entry name" value="HPR KINASE_PHOSPHORYLASE"/>
    <property type="match status" value="1"/>
</dbReference>
<dbReference type="InterPro" id="IPR003755">
    <property type="entry name" value="HPr(Ser)_kin/Pase"/>
</dbReference>
<feature type="active site" evidence="11">
    <location>
        <position position="254"/>
    </location>
</feature>
<dbReference type="PANTHER" id="PTHR30305">
    <property type="entry name" value="PROTEIN YJDM-RELATED"/>
    <property type="match status" value="1"/>
</dbReference>
<evidence type="ECO:0000256" key="4">
    <source>
        <dbReference type="ARBA" id="ARBA00022527"/>
    </source>
</evidence>
<dbReference type="SUPFAM" id="SSF75138">
    <property type="entry name" value="HprK N-terminal domain-like"/>
    <property type="match status" value="1"/>
</dbReference>
<dbReference type="InterPro" id="IPR027417">
    <property type="entry name" value="P-loop_NTPase"/>
</dbReference>
<dbReference type="EC" id="2.7.11.-" evidence="11"/>
<evidence type="ECO:0000256" key="8">
    <source>
        <dbReference type="ARBA" id="ARBA00022840"/>
    </source>
</evidence>
<dbReference type="Gene3D" id="3.40.50.300">
    <property type="entry name" value="P-loop containing nucleotide triphosphate hydrolases"/>
    <property type="match status" value="1"/>
</dbReference>
<dbReference type="Pfam" id="PF07475">
    <property type="entry name" value="Hpr_kinase_C"/>
    <property type="match status" value="1"/>
</dbReference>
<keyword evidence="6 11" id="KW-0547">Nucleotide-binding</keyword>
<keyword evidence="8 11" id="KW-0067">ATP-binding</keyword>
<evidence type="ECO:0000259" key="12">
    <source>
        <dbReference type="Pfam" id="PF02603"/>
    </source>
</evidence>
<feature type="active site" description="Proton acceptor; for phosphorylation activity. Proton donor; for dephosphorylation activity" evidence="11">
    <location>
        <position position="188"/>
    </location>
</feature>
<feature type="region of interest" description="Important for the catalytic mechanism of both phosphorylation and dephosphorylation" evidence="11">
    <location>
        <begin position="212"/>
        <end position="221"/>
    </location>
</feature>
<dbReference type="SUPFAM" id="SSF53795">
    <property type="entry name" value="PEP carboxykinase-like"/>
    <property type="match status" value="1"/>
</dbReference>
<evidence type="ECO:0000256" key="11">
    <source>
        <dbReference type="HAMAP-Rule" id="MF_01249"/>
    </source>
</evidence>
<dbReference type="GO" id="GO:0005524">
    <property type="term" value="F:ATP binding"/>
    <property type="evidence" value="ECO:0007669"/>
    <property type="project" value="UniProtKB-UniRule"/>
</dbReference>
<dbReference type="EMBL" id="CP029803">
    <property type="protein sequence ID" value="AWT59426.1"/>
    <property type="molecule type" value="Genomic_DNA"/>
</dbReference>
<evidence type="ECO:0000256" key="6">
    <source>
        <dbReference type="ARBA" id="ARBA00022741"/>
    </source>
</evidence>
<comment type="subunit">
    <text evidence="3 11">Homohexamer.</text>
</comment>
<dbReference type="GO" id="GO:0000155">
    <property type="term" value="F:phosphorelay sensor kinase activity"/>
    <property type="evidence" value="ECO:0007669"/>
    <property type="project" value="InterPro"/>
</dbReference>
<comment type="miscellaneous">
    <text evidence="11">Both phosphorylation and phosphorolysis are carried out by the same active site and suggest a common mechanism for both reactions.</text>
</comment>
<feature type="domain" description="HPr kinase/phosphorylase C-terminal" evidence="13">
    <location>
        <begin position="141"/>
        <end position="309"/>
    </location>
</feature>
<evidence type="ECO:0000256" key="9">
    <source>
        <dbReference type="ARBA" id="ARBA00023268"/>
    </source>
</evidence>
<dbReference type="GO" id="GO:0006109">
    <property type="term" value="P:regulation of carbohydrate metabolic process"/>
    <property type="evidence" value="ECO:0007669"/>
    <property type="project" value="UniProtKB-UniRule"/>
</dbReference>
<name>A0A2Z4AEQ4_9BACT</name>
<dbReference type="InterPro" id="IPR011126">
    <property type="entry name" value="Hpr_kin/Pase_Hpr_N"/>
</dbReference>
<keyword evidence="5 11" id="KW-0808">Transferase</keyword>
<dbReference type="InterPro" id="IPR011104">
    <property type="entry name" value="Hpr_kin/Pase_C"/>
</dbReference>
<evidence type="ECO:0000259" key="13">
    <source>
        <dbReference type="Pfam" id="PF07475"/>
    </source>
</evidence>
<dbReference type="Pfam" id="PF02603">
    <property type="entry name" value="Hpr_kinase_N"/>
    <property type="match status" value="1"/>
</dbReference>
<evidence type="ECO:0000256" key="5">
    <source>
        <dbReference type="ARBA" id="ARBA00022679"/>
    </source>
</evidence>
<protein>
    <recommendedName>
        <fullName evidence="11">HPr kinase/phosphorylase</fullName>
        <shortName evidence="11">HPrK/P</shortName>
        <ecNumber evidence="11">2.7.11.-</ecNumber>
        <ecNumber evidence="11">2.7.4.-</ecNumber>
    </recommendedName>
    <alternativeName>
        <fullName evidence="11">HPr(Ser) kinase/phosphorylase</fullName>
    </alternativeName>
</protein>
<proteinExistence type="inferred from homology"/>
<accession>A0A2Z4AEQ4</accession>
<comment type="domain">
    <text evidence="11">The Walker A ATP-binding motif also binds Pi and PPi.</text>
</comment>
<dbReference type="Proteomes" id="UP000247465">
    <property type="component" value="Chromosome"/>
</dbReference>
<dbReference type="KEGG" id="mtar:DF168_00615"/>
<dbReference type="AlphaFoldDB" id="A0A2Z4AEQ4"/>
<dbReference type="GO" id="GO:0004712">
    <property type="term" value="F:protein serine/threonine/tyrosine kinase activity"/>
    <property type="evidence" value="ECO:0007669"/>
    <property type="project" value="UniProtKB-UniRule"/>
</dbReference>
<dbReference type="CDD" id="cd01918">
    <property type="entry name" value="HprK_C"/>
    <property type="match status" value="1"/>
</dbReference>
<feature type="active site" evidence="11">
    <location>
        <position position="149"/>
    </location>
</feature>
<keyword evidence="7 11" id="KW-0418">Kinase</keyword>
<comment type="cofactor">
    <cofactor evidence="11">
        <name>Mg(2+)</name>
        <dbReference type="ChEBI" id="CHEBI:18420"/>
    </cofactor>
</comment>
<keyword evidence="11" id="KW-0479">Metal-binding</keyword>
<comment type="catalytic activity">
    <reaction evidence="10 11">
        <text>[HPr protein]-O-phospho-L-serine + phosphate + H(+) = [HPr protein]-L-serine + diphosphate</text>
        <dbReference type="Rhea" id="RHEA:46604"/>
        <dbReference type="Rhea" id="RHEA-COMP:11602"/>
        <dbReference type="Rhea" id="RHEA-COMP:11603"/>
        <dbReference type="ChEBI" id="CHEBI:15378"/>
        <dbReference type="ChEBI" id="CHEBI:29999"/>
        <dbReference type="ChEBI" id="CHEBI:33019"/>
        <dbReference type="ChEBI" id="CHEBI:43474"/>
        <dbReference type="ChEBI" id="CHEBI:83421"/>
    </reaction>
</comment>
<comment type="catalytic activity">
    <reaction evidence="1 11">
        <text>[HPr protein]-L-serine + ATP = [HPr protein]-O-phospho-L-serine + ADP + H(+)</text>
        <dbReference type="Rhea" id="RHEA:46600"/>
        <dbReference type="Rhea" id="RHEA-COMP:11602"/>
        <dbReference type="Rhea" id="RHEA-COMP:11603"/>
        <dbReference type="ChEBI" id="CHEBI:15378"/>
        <dbReference type="ChEBI" id="CHEBI:29999"/>
        <dbReference type="ChEBI" id="CHEBI:30616"/>
        <dbReference type="ChEBI" id="CHEBI:83421"/>
        <dbReference type="ChEBI" id="CHEBI:456216"/>
    </reaction>
</comment>
<evidence type="ECO:0000256" key="7">
    <source>
        <dbReference type="ARBA" id="ARBA00022777"/>
    </source>
</evidence>
<evidence type="ECO:0000256" key="3">
    <source>
        <dbReference type="ARBA" id="ARBA00011643"/>
    </source>
</evidence>
<dbReference type="EC" id="2.7.4.-" evidence="11"/>